<dbReference type="PIRSF" id="PIRSF017233">
    <property type="entry name" value="IKAP"/>
    <property type="match status" value="1"/>
</dbReference>
<comment type="subcellular location">
    <subcellularLocation>
        <location evidence="5">Cytoplasm</location>
    </subcellularLocation>
    <subcellularLocation>
        <location evidence="5">Nucleus</location>
    </subcellularLocation>
</comment>
<keyword evidence="4" id="KW-0819">tRNA processing</keyword>
<evidence type="ECO:0000256" key="4">
    <source>
        <dbReference type="ARBA" id="ARBA00022694"/>
    </source>
</evidence>
<evidence type="ECO:0000256" key="1">
    <source>
        <dbReference type="ARBA" id="ARBA00005043"/>
    </source>
</evidence>
<accession>A0AAD4N5M6</accession>
<dbReference type="Pfam" id="PF04762">
    <property type="entry name" value="Beta-prop_ELP1_1st"/>
    <property type="match status" value="1"/>
</dbReference>
<evidence type="ECO:0000259" key="6">
    <source>
        <dbReference type="Pfam" id="PF04762"/>
    </source>
</evidence>
<name>A0AAD4N5M6_9BILA</name>
<comment type="pathway">
    <text evidence="1">tRNA modification; 5-methoxycarbonylmethyl-2-thiouridine-tRNA biosynthesis.</text>
</comment>
<dbReference type="PANTHER" id="PTHR12747">
    <property type="entry name" value="ELONGATOR COMPLEX PROTEIN 1"/>
    <property type="match status" value="1"/>
</dbReference>
<organism evidence="10 11">
    <name type="scientific">Ditylenchus destructor</name>
    <dbReference type="NCBI Taxonomy" id="166010"/>
    <lineage>
        <taxon>Eukaryota</taxon>
        <taxon>Metazoa</taxon>
        <taxon>Ecdysozoa</taxon>
        <taxon>Nematoda</taxon>
        <taxon>Chromadorea</taxon>
        <taxon>Rhabditida</taxon>
        <taxon>Tylenchina</taxon>
        <taxon>Tylenchomorpha</taxon>
        <taxon>Sphaerularioidea</taxon>
        <taxon>Anguinidae</taxon>
        <taxon>Anguininae</taxon>
        <taxon>Ditylenchus</taxon>
    </lineage>
</organism>
<dbReference type="GO" id="GO:0033588">
    <property type="term" value="C:elongator holoenzyme complex"/>
    <property type="evidence" value="ECO:0007669"/>
    <property type="project" value="InterPro"/>
</dbReference>
<evidence type="ECO:0000256" key="5">
    <source>
        <dbReference type="PIRNR" id="PIRNR017233"/>
    </source>
</evidence>
<dbReference type="InterPro" id="IPR056164">
    <property type="entry name" value="Beta-prop_ELP1_1st"/>
</dbReference>
<dbReference type="GO" id="GO:0005634">
    <property type="term" value="C:nucleus"/>
    <property type="evidence" value="ECO:0007669"/>
    <property type="project" value="UniProtKB-SubCell"/>
</dbReference>
<gene>
    <name evidence="10" type="ORF">DdX_09122</name>
</gene>
<dbReference type="Pfam" id="PF23936">
    <property type="entry name" value="HB_ELP1"/>
    <property type="match status" value="1"/>
</dbReference>
<dbReference type="GO" id="GO:0005829">
    <property type="term" value="C:cytosol"/>
    <property type="evidence" value="ECO:0007669"/>
    <property type="project" value="TreeGrafter"/>
</dbReference>
<evidence type="ECO:0000313" key="11">
    <source>
        <dbReference type="Proteomes" id="UP001201812"/>
    </source>
</evidence>
<sequence>MKNLRTYATFSCTTKKADLRDTKKFCVDVLNQQLYFALKSNIVVIDKNGNQTKEIQVCEVIEEYEREQLVSFDFLSDDLQLCMVLSSGTIAVCDESGKVESVAYIPGPIKCGAWSPDLQLLILATDDMIYSVSRDFEIVSEEKMRPMEAGKDQLLTVGWGSRETQFQGSAGRKNREKVDINKVPTPVTEDDARTRDILISWRADAQFFTVSSVDDIQFSNQGIIPCRQLRVWSRDLEFMSLCEFLGGEERALCMRPSGNLIATTRLLNEKRSVWFFERNGQYRGNFLLSDGKENEIVEVKSLAWNMDSTILAILQLWTVSNYTWMEKLQYDLHSQLISAIWDTECPRKLHFLTNNGQYYRMEIDSEYCCDQMMALVADGGKLKFTDLSKAPIPPPMAHFEVLLNGDVPSAFAMSPSLDGLAIISSDSRTVTIFTMDNRKWFKRKHFTLHCHNNAEQFCPIYNLQWKLSNTLTGVTKEANGHYKLIEIDLESEEMNVLYSSQNTILYQRFDSCTSEYHLIVSKNGNTIHCTLDIKNVDQEAVKNAKEVLVANSESHKCKYVVGPNAMICLTNNHQLVVNDKILHQSVSSFSVEDTTSNSKSLDGFLLITTLDNFLHCISLHALQNWLTTSNLKEADNFFSAGRAIERGAQLVAHEQHGTRVWLQMPRGNLETINPRALLVYRLKQLLDELHFGQATREMRRHRINTNLIYDHNPKVFLSNGAKFVDEVDDVDQLNMFVGTLQEEDTTCTIFKSNYCEVKQPGTETVTEKSGKINSICNALRHCILSLNSSERASQRTVRFYPVVLSCFVMEKPSRVADALSDMKVQLETANGQYETLLSQWLRHLGYLVDERTLYNQALKTYDLQIVLKVAESSDRDPREYLPVLNNLRKYSPPAYQRYKIDSLLEDYAGALKHLAELVIETEDEEKFEECIGHIKKYSLYSQALALFCRKFKYKEICELCADNALNNKYAAEAARLYIKSGNVEKALQCYASDLDYAEYIRLGAKFSNDETLRSTLKKMIVQMEARNNFVGVAEVLSFLDRENNAKRILDCYCQALQWAKAIRSAEEYVQQNSDNQLLLEYVRTALENRVGVLNDQWTDWTDKLLKYSSRLEILRQTKYKQIHEWITQETEDFHDIGQSETLSEASTSVSNLSRLSKISTASSRKKKQIDRKKKQIKEGSHYEDAAILTALKEIYKQVDQQQDELHELLSALLFVDLIDLGRKMQGKIQTLLDLCSKELQPKIWTDFIEPKHLGGPLFEIYRGADGLIRPPTESLMPPRIQIADEMVPPTIRPMAGQWKLKIFDS</sequence>
<dbReference type="PANTHER" id="PTHR12747:SF0">
    <property type="entry name" value="ELONGATOR COMPLEX PROTEIN 1"/>
    <property type="match status" value="1"/>
</dbReference>
<keyword evidence="11" id="KW-1185">Reference proteome</keyword>
<evidence type="ECO:0000256" key="3">
    <source>
        <dbReference type="ARBA" id="ARBA00022490"/>
    </source>
</evidence>
<dbReference type="EMBL" id="JAKKPZ010000015">
    <property type="protein sequence ID" value="KAI1713602.1"/>
    <property type="molecule type" value="Genomic_DNA"/>
</dbReference>
<keyword evidence="3 5" id="KW-0963">Cytoplasm</keyword>
<dbReference type="Proteomes" id="UP001201812">
    <property type="component" value="Unassembled WGS sequence"/>
</dbReference>
<evidence type="ECO:0000259" key="7">
    <source>
        <dbReference type="Pfam" id="PF23797"/>
    </source>
</evidence>
<comment type="function">
    <text evidence="5">Component of the elongator complex which is required for multiple tRNA modifications, including mcm5U (5-methoxycarbonylmethyl uridine), mcm5s2U (5-methoxycarbonylmethyl-2-thiouridine), and ncm5U (5-carbamoylmethyl uridine). The elongator complex catalyzes formation of carboxymethyluridine in the wobble base at position 34 in tRNAs.</text>
</comment>
<dbReference type="GO" id="GO:0002926">
    <property type="term" value="P:tRNA wobble base 5-methoxycarbonylmethyl-2-thiouridinylation"/>
    <property type="evidence" value="ECO:0007669"/>
    <property type="project" value="TreeGrafter"/>
</dbReference>
<proteinExistence type="inferred from homology"/>
<evidence type="ECO:0000259" key="8">
    <source>
        <dbReference type="Pfam" id="PF23925"/>
    </source>
</evidence>
<dbReference type="GO" id="GO:0000049">
    <property type="term" value="F:tRNA binding"/>
    <property type="evidence" value="ECO:0007669"/>
    <property type="project" value="TreeGrafter"/>
</dbReference>
<dbReference type="SUPFAM" id="SSF69322">
    <property type="entry name" value="Tricorn protease domain 2"/>
    <property type="match status" value="1"/>
</dbReference>
<keyword evidence="5" id="KW-0539">Nucleus</keyword>
<dbReference type="InterPro" id="IPR056165">
    <property type="entry name" value="Beta-prop_ELP1_2nd"/>
</dbReference>
<evidence type="ECO:0000313" key="10">
    <source>
        <dbReference type="EMBL" id="KAI1713602.1"/>
    </source>
</evidence>
<comment type="caution">
    <text evidence="10">The sequence shown here is derived from an EMBL/GenBank/DDBJ whole genome shotgun (WGS) entry which is preliminary data.</text>
</comment>
<dbReference type="Pfam" id="PF23925">
    <property type="entry name" value="A-sol_ELP1"/>
    <property type="match status" value="1"/>
</dbReference>
<evidence type="ECO:0000259" key="9">
    <source>
        <dbReference type="Pfam" id="PF23936"/>
    </source>
</evidence>
<feature type="domain" description="ELP1 N-terminal second beta-propeller" evidence="7">
    <location>
        <begin position="376"/>
        <end position="651"/>
    </location>
</feature>
<feature type="domain" description="ELP1 three-helical bundle" evidence="9">
    <location>
        <begin position="1083"/>
        <end position="1239"/>
    </location>
</feature>
<reference evidence="10" key="1">
    <citation type="submission" date="2022-01" db="EMBL/GenBank/DDBJ databases">
        <title>Genome Sequence Resource for Two Populations of Ditylenchus destructor, the Migratory Endoparasitic Phytonematode.</title>
        <authorList>
            <person name="Zhang H."/>
            <person name="Lin R."/>
            <person name="Xie B."/>
        </authorList>
    </citation>
    <scope>NUCLEOTIDE SEQUENCE</scope>
    <source>
        <strain evidence="10">BazhouSP</strain>
    </source>
</reference>
<dbReference type="Pfam" id="PF23797">
    <property type="entry name" value="Beta-prop_ELP1_2nd"/>
    <property type="match status" value="1"/>
</dbReference>
<comment type="similarity">
    <text evidence="2 5">Belongs to the ELP1/IKA1 family.</text>
</comment>
<feature type="domain" description="ELP1 alpha-solenoid" evidence="8">
    <location>
        <begin position="675"/>
        <end position="887"/>
    </location>
</feature>
<dbReference type="InterPro" id="IPR056167">
    <property type="entry name" value="A-sol_ELP1"/>
</dbReference>
<evidence type="ECO:0000256" key="2">
    <source>
        <dbReference type="ARBA" id="ARBA00006086"/>
    </source>
</evidence>
<dbReference type="InterPro" id="IPR056169">
    <property type="entry name" value="HB_ELP1"/>
</dbReference>
<protein>
    <recommendedName>
        <fullName evidence="5">Elongator complex protein 1</fullName>
    </recommendedName>
</protein>
<feature type="domain" description="ELP1 first N-terminal beta-propeller" evidence="6">
    <location>
        <begin position="1"/>
        <end position="343"/>
    </location>
</feature>
<dbReference type="InterPro" id="IPR006849">
    <property type="entry name" value="Elp1"/>
</dbReference>